<dbReference type="Proteomes" id="UP000828048">
    <property type="component" value="Chromosome 6"/>
</dbReference>
<name>A0ACB7X7T8_9ERIC</name>
<gene>
    <name evidence="1" type="ORF">Vadar_005946</name>
</gene>
<proteinExistence type="predicted"/>
<protein>
    <submittedName>
        <fullName evidence="1">Uncharacterized protein</fullName>
    </submittedName>
</protein>
<accession>A0ACB7X7T8</accession>
<sequence length="580" mass="63711">MKYVLVTGGVVSGLGKGVTASSIGLILKACGLRVTSIKIDPYLNTDAGTMSPFEHGEVFVLDDGGEVDLDLGNYERFLDIKLTSDNNITTGKIYQYVIDKERRGDYLGKTVQVVPHITDAIQEWIERAAMIPVDGKEGPADVCVIELGGTIGDIESMPFIEALGQFSYRVGAGNFCLIHVSLVPVLSVVGEQKTKPTQHSVRGLRSLGLMPDILACRSTTELDDNVKAKLSQFCHVPDKNIITLYDVSNIWHVPLLLKDQKAHEAILKVLNLSCVAAEPELVEWTNRAKLCDKLHEPVRIAMVGKYTGLSDSYLSVLKALLHASVACRKKLIIDWVLSSDLEDETAKENPDAYKAAWDLLKDANGVLVPGGFGDRGVQGKIMAAKYAREKRIPFLGICLGMQIAVIEFARSVLGLHDANSTEFDPDTKNPCVIFMPEGSQTHMGGTMRLGSRRTYFHVKDCKAVKLYGNKTFIDERHRHRYEVNPDMVAQLEAAGLAFVGKDDTGRRMEIIELPNHPYYVGAQFHPEFKSRPDKPSALFLGLIAASCGQLDAFFKKGVPRPFNISNGAFISVGFVQPECG</sequence>
<organism evidence="1 2">
    <name type="scientific">Vaccinium darrowii</name>
    <dbReference type="NCBI Taxonomy" id="229202"/>
    <lineage>
        <taxon>Eukaryota</taxon>
        <taxon>Viridiplantae</taxon>
        <taxon>Streptophyta</taxon>
        <taxon>Embryophyta</taxon>
        <taxon>Tracheophyta</taxon>
        <taxon>Spermatophyta</taxon>
        <taxon>Magnoliopsida</taxon>
        <taxon>eudicotyledons</taxon>
        <taxon>Gunneridae</taxon>
        <taxon>Pentapetalae</taxon>
        <taxon>asterids</taxon>
        <taxon>Ericales</taxon>
        <taxon>Ericaceae</taxon>
        <taxon>Vaccinioideae</taxon>
        <taxon>Vaccinieae</taxon>
        <taxon>Vaccinium</taxon>
    </lineage>
</organism>
<keyword evidence="2" id="KW-1185">Reference proteome</keyword>
<evidence type="ECO:0000313" key="2">
    <source>
        <dbReference type="Proteomes" id="UP000828048"/>
    </source>
</evidence>
<comment type="caution">
    <text evidence="1">The sequence shown here is derived from an EMBL/GenBank/DDBJ whole genome shotgun (WGS) entry which is preliminary data.</text>
</comment>
<evidence type="ECO:0000313" key="1">
    <source>
        <dbReference type="EMBL" id="KAH7836808.1"/>
    </source>
</evidence>
<dbReference type="EMBL" id="CM037156">
    <property type="protein sequence ID" value="KAH7836808.1"/>
    <property type="molecule type" value="Genomic_DNA"/>
</dbReference>
<reference evidence="1 2" key="1">
    <citation type="journal article" date="2021" name="Hortic Res">
        <title>High-quality reference genome and annotation aids understanding of berry development for evergreen blueberry (Vaccinium darrowii).</title>
        <authorList>
            <person name="Yu J."/>
            <person name="Hulse-Kemp A.M."/>
            <person name="Babiker E."/>
            <person name="Staton M."/>
        </authorList>
    </citation>
    <scope>NUCLEOTIDE SEQUENCE [LARGE SCALE GENOMIC DNA]</scope>
    <source>
        <strain evidence="2">cv. NJ 8807/NJ 8810</strain>
        <tissue evidence="1">Young leaf</tissue>
    </source>
</reference>